<evidence type="ECO:0000313" key="7">
    <source>
        <dbReference type="EMBL" id="SDL86858.1"/>
    </source>
</evidence>
<dbReference type="Proteomes" id="UP000199476">
    <property type="component" value="Unassembled WGS sequence"/>
</dbReference>
<dbReference type="Gene3D" id="1.20.1090.10">
    <property type="entry name" value="Dehydroquinate synthase-like - alpha domain"/>
    <property type="match status" value="1"/>
</dbReference>
<comment type="similarity">
    <text evidence="1">Belongs to the iron-containing alcohol dehydrogenase family.</text>
</comment>
<sequence>MLDIHRIKSFEMPTRIITGVGCRKELVPALEQEEVTKPLIVTDEGIIEAGLLEKITCLLEEKNIEFEVYSEVEANPDIETVDQGCDIFQEKGCDGLIALGGGSSIDTAKGIGVLDQHGGSIKEYEFGQKPLQRRITSLIALPTTAGTGSEVTMWAVITDHEREIKYNVGGPLIAPQVAIVDPELHVSMPAFITAETGMDALCHAIECYTSHYAQPLTDSVALLAIEYCAKYLRRATANSQDLEARYYMAQAATLAGLSYGSESAGAVHAMAQSLAGIKPEIRHGAAVGALLAPVMEYNWLGRPEKFSRIAEAMEENVWDLTNKEAAIAGIEAIRGLVEDIGIPSLRELGITRDEIPELAQAAEDDPQTVGNPRDVDKNSYKEIYHKALKRK</sequence>
<evidence type="ECO:0000256" key="4">
    <source>
        <dbReference type="SAM" id="MobiDB-lite"/>
    </source>
</evidence>
<keyword evidence="8" id="KW-1185">Reference proteome</keyword>
<dbReference type="GO" id="GO:0046872">
    <property type="term" value="F:metal ion binding"/>
    <property type="evidence" value="ECO:0007669"/>
    <property type="project" value="InterPro"/>
</dbReference>
<evidence type="ECO:0000259" key="6">
    <source>
        <dbReference type="Pfam" id="PF25137"/>
    </source>
</evidence>
<reference evidence="7 8" key="1">
    <citation type="submission" date="2016-10" db="EMBL/GenBank/DDBJ databases">
        <authorList>
            <person name="de Groot N.N."/>
        </authorList>
    </citation>
    <scope>NUCLEOTIDE SEQUENCE [LARGE SCALE GENOMIC DNA]</scope>
    <source>
        <strain evidence="7 8">SLAS-1</strain>
    </source>
</reference>
<evidence type="ECO:0000256" key="3">
    <source>
        <dbReference type="ARBA" id="ARBA00023027"/>
    </source>
</evidence>
<feature type="domain" description="Fe-containing alcohol dehydrogenase-like C-terminal" evidence="6">
    <location>
        <begin position="193"/>
        <end position="388"/>
    </location>
</feature>
<dbReference type="OrthoDB" id="5445534at2"/>
<dbReference type="STRING" id="321763.SAMN04488692_110104"/>
<evidence type="ECO:0000259" key="5">
    <source>
        <dbReference type="Pfam" id="PF00465"/>
    </source>
</evidence>
<dbReference type="FunFam" id="1.20.1090.10:FF:000001">
    <property type="entry name" value="Aldehyde-alcohol dehydrogenase"/>
    <property type="match status" value="1"/>
</dbReference>
<keyword evidence="2" id="KW-0560">Oxidoreductase</keyword>
<dbReference type="PROSITE" id="PS00913">
    <property type="entry name" value="ADH_IRON_1"/>
    <property type="match status" value="1"/>
</dbReference>
<dbReference type="InterPro" id="IPR056798">
    <property type="entry name" value="ADH_Fe_C"/>
</dbReference>
<dbReference type="Pfam" id="PF00465">
    <property type="entry name" value="Fe-ADH"/>
    <property type="match status" value="1"/>
</dbReference>
<dbReference type="EMBL" id="FNGO01000010">
    <property type="protein sequence ID" value="SDL86858.1"/>
    <property type="molecule type" value="Genomic_DNA"/>
</dbReference>
<dbReference type="InterPro" id="IPR039697">
    <property type="entry name" value="Alcohol_dehydrogenase_Fe"/>
</dbReference>
<evidence type="ECO:0000256" key="1">
    <source>
        <dbReference type="ARBA" id="ARBA00007358"/>
    </source>
</evidence>
<keyword evidence="3" id="KW-0520">NAD</keyword>
<dbReference type="GO" id="GO:0004022">
    <property type="term" value="F:alcohol dehydrogenase (NAD+) activity"/>
    <property type="evidence" value="ECO:0007669"/>
    <property type="project" value="TreeGrafter"/>
</dbReference>
<evidence type="ECO:0000256" key="2">
    <source>
        <dbReference type="ARBA" id="ARBA00023002"/>
    </source>
</evidence>
<gene>
    <name evidence="7" type="ORF">SAMN04488692_110104</name>
</gene>
<feature type="region of interest" description="Disordered" evidence="4">
    <location>
        <begin position="356"/>
        <end position="376"/>
    </location>
</feature>
<dbReference type="PANTHER" id="PTHR11496">
    <property type="entry name" value="ALCOHOL DEHYDROGENASE"/>
    <property type="match status" value="1"/>
</dbReference>
<dbReference type="Pfam" id="PF25137">
    <property type="entry name" value="ADH_Fe_C"/>
    <property type="match status" value="1"/>
</dbReference>
<dbReference type="Gene3D" id="3.40.50.1970">
    <property type="match status" value="1"/>
</dbReference>
<dbReference type="PANTHER" id="PTHR11496:SF102">
    <property type="entry name" value="ALCOHOL DEHYDROGENASE 4"/>
    <property type="match status" value="1"/>
</dbReference>
<dbReference type="SUPFAM" id="SSF56796">
    <property type="entry name" value="Dehydroquinate synthase-like"/>
    <property type="match status" value="1"/>
</dbReference>
<dbReference type="RefSeq" id="WP_089760098.1">
    <property type="nucleotide sequence ID" value="NZ_FNGO01000010.1"/>
</dbReference>
<dbReference type="AlphaFoldDB" id="A0A1G9NJV5"/>
<dbReference type="InterPro" id="IPR001670">
    <property type="entry name" value="ADH_Fe/GldA"/>
</dbReference>
<evidence type="ECO:0000313" key="8">
    <source>
        <dbReference type="Proteomes" id="UP000199476"/>
    </source>
</evidence>
<organism evidence="7 8">
    <name type="scientific">Halarsenatibacter silvermanii</name>
    <dbReference type="NCBI Taxonomy" id="321763"/>
    <lineage>
        <taxon>Bacteria</taxon>
        <taxon>Bacillati</taxon>
        <taxon>Bacillota</taxon>
        <taxon>Clostridia</taxon>
        <taxon>Halanaerobiales</taxon>
        <taxon>Halarsenatibacteraceae</taxon>
        <taxon>Halarsenatibacter</taxon>
    </lineage>
</organism>
<dbReference type="FunFam" id="3.40.50.1970:FF:000003">
    <property type="entry name" value="Alcohol dehydrogenase, iron-containing"/>
    <property type="match status" value="1"/>
</dbReference>
<accession>A0A1G9NJV5</accession>
<dbReference type="CDD" id="cd08551">
    <property type="entry name" value="Fe-ADH"/>
    <property type="match status" value="1"/>
</dbReference>
<proteinExistence type="inferred from homology"/>
<protein>
    <submittedName>
        <fullName evidence="7">Choline dehydrogenase</fullName>
    </submittedName>
</protein>
<name>A0A1G9NJV5_9FIRM</name>
<feature type="domain" description="Alcohol dehydrogenase iron-type/glycerol dehydrogenase GldA" evidence="5">
    <location>
        <begin position="13"/>
        <end position="182"/>
    </location>
</feature>
<dbReference type="InterPro" id="IPR018211">
    <property type="entry name" value="ADH_Fe_CS"/>
</dbReference>